<dbReference type="InterPro" id="IPR035992">
    <property type="entry name" value="Ricin_B-like_lectins"/>
</dbReference>
<dbReference type="SUPFAM" id="SSF63446">
    <property type="entry name" value="Type I dockerin domain"/>
    <property type="match status" value="1"/>
</dbReference>
<dbReference type="RefSeq" id="WP_111898353.1">
    <property type="nucleotide sequence ID" value="NZ_CP033459.1"/>
</dbReference>
<dbReference type="OrthoDB" id="9803752at2"/>
<keyword evidence="1" id="KW-0732">Signal</keyword>
<dbReference type="Pfam" id="PF08757">
    <property type="entry name" value="CotH"/>
    <property type="match status" value="1"/>
</dbReference>
<dbReference type="InterPro" id="IPR036439">
    <property type="entry name" value="Dockerin_dom_sf"/>
</dbReference>
<protein>
    <recommendedName>
        <fullName evidence="2">Dockerin domain-containing protein</fullName>
    </recommendedName>
</protein>
<evidence type="ECO:0000256" key="1">
    <source>
        <dbReference type="SAM" id="SignalP"/>
    </source>
</evidence>
<dbReference type="GO" id="GO:0000272">
    <property type="term" value="P:polysaccharide catabolic process"/>
    <property type="evidence" value="ECO:0007669"/>
    <property type="project" value="InterPro"/>
</dbReference>
<gene>
    <name evidence="3" type="ORF">C7Y71_006840</name>
</gene>
<dbReference type="GO" id="GO:0004553">
    <property type="term" value="F:hydrolase activity, hydrolyzing O-glycosyl compounds"/>
    <property type="evidence" value="ECO:0007669"/>
    <property type="project" value="InterPro"/>
</dbReference>
<dbReference type="Pfam" id="PF00404">
    <property type="entry name" value="Dockerin_1"/>
    <property type="match status" value="1"/>
</dbReference>
<accession>A0A5P8E7B4</accession>
<dbReference type="EMBL" id="CP033459">
    <property type="protein sequence ID" value="QFQ12757.1"/>
    <property type="molecule type" value="Genomic_DNA"/>
</dbReference>
<organism evidence="3 4">
    <name type="scientific">Pseudoprevotella muciniphila</name>
    <dbReference type="NCBI Taxonomy" id="2133944"/>
    <lineage>
        <taxon>Bacteria</taxon>
        <taxon>Pseudomonadati</taxon>
        <taxon>Bacteroidota</taxon>
        <taxon>Bacteroidia</taxon>
        <taxon>Bacteroidales</taxon>
        <taxon>Prevotellaceae</taxon>
        <taxon>Pseudoprevotella</taxon>
    </lineage>
</organism>
<dbReference type="Gene3D" id="1.10.1330.10">
    <property type="entry name" value="Dockerin domain"/>
    <property type="match status" value="1"/>
</dbReference>
<dbReference type="AlphaFoldDB" id="A0A5P8E7B4"/>
<dbReference type="InterPro" id="IPR002105">
    <property type="entry name" value="Dockerin_1_rpt"/>
</dbReference>
<evidence type="ECO:0000313" key="4">
    <source>
        <dbReference type="Proteomes" id="UP000249375"/>
    </source>
</evidence>
<evidence type="ECO:0000259" key="2">
    <source>
        <dbReference type="PROSITE" id="PS51766"/>
    </source>
</evidence>
<dbReference type="Proteomes" id="UP000249375">
    <property type="component" value="Chromosome"/>
</dbReference>
<dbReference type="SUPFAM" id="SSF50370">
    <property type="entry name" value="Ricin B-like lectins"/>
    <property type="match status" value="1"/>
</dbReference>
<proteinExistence type="predicted"/>
<dbReference type="PROSITE" id="PS51766">
    <property type="entry name" value="DOCKERIN"/>
    <property type="match status" value="1"/>
</dbReference>
<reference evidence="3 4" key="1">
    <citation type="submission" date="2018-11" db="EMBL/GenBank/DDBJ databases">
        <authorList>
            <person name="Na S.W."/>
            <person name="Baik M."/>
        </authorList>
    </citation>
    <scope>NUCLEOTIDE SEQUENCE [LARGE SCALE GENOMIC DNA]</scope>
    <source>
        <strain evidence="3 4">E39</strain>
    </source>
</reference>
<evidence type="ECO:0000313" key="3">
    <source>
        <dbReference type="EMBL" id="QFQ12757.1"/>
    </source>
</evidence>
<dbReference type="InterPro" id="IPR014867">
    <property type="entry name" value="Spore_coat_CotH_CotH2/3/7"/>
</dbReference>
<feature type="signal peptide" evidence="1">
    <location>
        <begin position="1"/>
        <end position="22"/>
    </location>
</feature>
<dbReference type="CDD" id="cd14256">
    <property type="entry name" value="Dockerin_I"/>
    <property type="match status" value="1"/>
</dbReference>
<dbReference type="InterPro" id="IPR016134">
    <property type="entry name" value="Dockerin_dom"/>
</dbReference>
<keyword evidence="4" id="KW-1185">Reference proteome</keyword>
<dbReference type="KEGG" id="alq:C7Y71_006840"/>
<name>A0A5P8E7B4_9BACT</name>
<feature type="domain" description="Dockerin" evidence="2">
    <location>
        <begin position="1037"/>
        <end position="1104"/>
    </location>
</feature>
<sequence>MKKFLLLHFAFMLCLISLKAQSYSSATLSNYSSTAITSLSDITEGSRFLVWNNGRNCYIYESSSNQMMQNSMPDISYVLTFDNVTNYGSYVTANIRAASGNLLPDLSKSANVYTSSTKVLYTITMSNNLFQFVSPSGIGLNGNGSNGSGNGSNVIGWTAGNGSNGSFKLYSATIDGDEQSVFNENETYRLCCKSYDGAIGLGAYHNTSILIYYVTGQDVQDEDCWWNIIPDGDAGYIIQNALTGDYLKYVGEYGNTVKYLTTTDDPSTTDALWTFTYDATNEAYYVTNVAQPNYRFNLRTSGSTANLLGCYSNTSKPTNNELFAIYDSNGNLITGTQSSSGGNSGGSETVDVGNFAIYVDSLQFNDKCLIYDNYGNGRYMFSLPQSVRGGGDFTATLKFKNLTNDDISFRIDGQTVSNGGTFTLNNVTCQSAYDLYILVNGTPTRKCSLNFTFMPIVSVNVSSCGTSYYTAGTFHLLDGDAATDDSTYYAKYRHRGATASGKPKKAYAVKMIDENGNSVDRSFLGMRSDNNWILDAAYVDPSRMRNRVSTDLWNDFAHDPYQQAFENKKVSTGTHGQFVEVLLNGTYRGIYCFTEKMDRKQLRLEKTDSVFDIFTDETEVTVRGTLYKTTSWGYEVFMGHNTGSKSYPRTAPSSYRNTSASWCSYEGKYPDVEDGEKFDYGPIWRAVNLVAAGSDQEFVDSFAYYFDKPVLDDYYLFIELLLSTDNHGKNMYYYAYDTNPSTKKLNKGFTEKDKIGVAVWDLDGTWGCRWEGSTNVTNTTNYKKYDTYDDFLWAYEHGQLTYFTRLRELSAFDWENTLANRYAELRRTWFQPDSLCKRFTDYYSLFQESGADSRENTLWSTNISNNISYTTQWIQDRIAYLDEQYGYSESTISLTMPAGGFTTYYSSNALKLPSGLTAGIVTAVTSDEVTIDWLYPEGSVVPAGTGIILKGDAGTYTLVTYAAYSGETAPEGNLLHGSDVAATTTGGTYYYRINNRSNAQTVGFYQANSNAGAFTANAHEAYLALDEYIGTSVLLNKTVLLGDANEDNSVNVSDIVATVNYILGSTSSTFNTTNADINSDNAVNVSDIVGIVNIILGNTTSATSKLESMTEETAIDQLTMQLSSTNKLLMILNNENDFTAFQFDLVLPEGTTLQDASLKRSSGHSVVFAPRGNNRYTILAYSVFNALLPGSMGDLLELTLSNQPLGTITAGDITFSTQSSESHQFSPLTLIIDSTTGVNTAAQSSDSKETLYDLHGRRVRNTNANGIYIENGKKVLK</sequence>
<dbReference type="Gene3D" id="2.80.10.50">
    <property type="match status" value="1"/>
</dbReference>
<feature type="chain" id="PRO_5024326601" description="Dockerin domain-containing protein" evidence="1">
    <location>
        <begin position="23"/>
        <end position="1277"/>
    </location>
</feature>